<dbReference type="RefSeq" id="WP_218093858.1">
    <property type="nucleotide sequence ID" value="NZ_CAJVAS010000021.1"/>
</dbReference>
<dbReference type="GO" id="GO:0032259">
    <property type="term" value="P:methylation"/>
    <property type="evidence" value="ECO:0007669"/>
    <property type="project" value="UniProtKB-KW"/>
</dbReference>
<dbReference type="Pfam" id="PF01494">
    <property type="entry name" value="FAD_binding_3"/>
    <property type="match status" value="1"/>
</dbReference>
<comment type="caution">
    <text evidence="2">The sequence shown here is derived from an EMBL/GenBank/DDBJ whole genome shotgun (WGS) entry which is preliminary data.</text>
</comment>
<protein>
    <submittedName>
        <fullName evidence="2">tRNA 5-methylaminomethyl-2-thiouridine biosynthesis bifunctional protein MnmC</fullName>
        <ecNumber evidence="2">2.1.1.61</ecNumber>
    </submittedName>
</protein>
<dbReference type="PANTHER" id="PTHR42685:SF22">
    <property type="entry name" value="CONDITIONED MEDIUM FACTOR RECEPTOR 1"/>
    <property type="match status" value="1"/>
</dbReference>
<organism evidence="2 3">
    <name type="scientific">Paenibacillus solanacearum</name>
    <dbReference type="NCBI Taxonomy" id="2048548"/>
    <lineage>
        <taxon>Bacteria</taxon>
        <taxon>Bacillati</taxon>
        <taxon>Bacillota</taxon>
        <taxon>Bacilli</taxon>
        <taxon>Bacillales</taxon>
        <taxon>Paenibacillaceae</taxon>
        <taxon>Paenibacillus</taxon>
    </lineage>
</organism>
<keyword evidence="3" id="KW-1185">Reference proteome</keyword>
<dbReference type="GO" id="GO:0071949">
    <property type="term" value="F:FAD binding"/>
    <property type="evidence" value="ECO:0007669"/>
    <property type="project" value="InterPro"/>
</dbReference>
<dbReference type="AlphaFoldDB" id="A0A916K6R7"/>
<dbReference type="Proteomes" id="UP000693672">
    <property type="component" value="Unassembled WGS sequence"/>
</dbReference>
<keyword evidence="2" id="KW-0489">Methyltransferase</keyword>
<sequence length="382" mass="40657">MKHDRDVAIIGAGIAGSSLAKALADRGWDTVLFERKPFPRHKVCGEFLSPESQRMLQQLGLHGRVEALRPSRLPRTRLVIGSGEAIEIPLPGTALGISRYLLDSALLGAAIDAGVHVQTATAVTSVNPSEDGYTVETKQGDVRSTYRVRAVIAAWGANGHAGHTGGGRPDHSADLAYVGVKTHVGGIEMEPVVELYFFEGGYVGVSPVEGGLVNVAALLKRASFADSDKTIAGWIDAASRRNAMLKRRLAGALPVPGTQAAVAPVDLRRKPQAWGALPHVGDAALMIPPLCGDGMSMALRSALLCAPLADRCLRGEISLAGWQREYEQSIRREFYGPMQWGRLLHELLGMPVVPRLLLGAARLAPGLAYGLVKATRVKPADS</sequence>
<dbReference type="InterPro" id="IPR002938">
    <property type="entry name" value="FAD-bd"/>
</dbReference>
<gene>
    <name evidence="2" type="primary">mnmC</name>
    <name evidence="2" type="ORF">PAESOLCIP111_04129</name>
</gene>
<proteinExistence type="predicted"/>
<evidence type="ECO:0000313" key="2">
    <source>
        <dbReference type="EMBL" id="CAG7640378.1"/>
    </source>
</evidence>
<dbReference type="PANTHER" id="PTHR42685">
    <property type="entry name" value="GERANYLGERANYL DIPHOSPHATE REDUCTASE"/>
    <property type="match status" value="1"/>
</dbReference>
<feature type="domain" description="FAD-binding" evidence="1">
    <location>
        <begin position="6"/>
        <end position="303"/>
    </location>
</feature>
<evidence type="ECO:0000313" key="3">
    <source>
        <dbReference type="Proteomes" id="UP000693672"/>
    </source>
</evidence>
<dbReference type="InterPro" id="IPR050407">
    <property type="entry name" value="Geranylgeranyl_reductase"/>
</dbReference>
<keyword evidence="2" id="KW-0808">Transferase</keyword>
<evidence type="ECO:0000259" key="1">
    <source>
        <dbReference type="Pfam" id="PF01494"/>
    </source>
</evidence>
<dbReference type="GO" id="GO:0004808">
    <property type="term" value="F:tRNA (5-methylaminomethyl-2-thiouridylate)(34)-methyltransferase activity"/>
    <property type="evidence" value="ECO:0007669"/>
    <property type="project" value="UniProtKB-EC"/>
</dbReference>
<name>A0A916K6R7_9BACL</name>
<dbReference type="EMBL" id="CAJVAS010000021">
    <property type="protein sequence ID" value="CAG7640378.1"/>
    <property type="molecule type" value="Genomic_DNA"/>
</dbReference>
<accession>A0A916K6R7</accession>
<dbReference type="EC" id="2.1.1.61" evidence="2"/>
<reference evidence="2" key="1">
    <citation type="submission" date="2021-06" db="EMBL/GenBank/DDBJ databases">
        <authorList>
            <person name="Criscuolo A."/>
        </authorList>
    </citation>
    <scope>NUCLEOTIDE SEQUENCE</scope>
    <source>
        <strain evidence="2">CIP111600</strain>
    </source>
</reference>